<gene>
    <name evidence="1" type="ORF">CCMP2556_LOCUS48134</name>
</gene>
<reference evidence="1 2" key="1">
    <citation type="submission" date="2024-02" db="EMBL/GenBank/DDBJ databases">
        <authorList>
            <person name="Chen Y."/>
            <person name="Shah S."/>
            <person name="Dougan E. K."/>
            <person name="Thang M."/>
            <person name="Chan C."/>
        </authorList>
    </citation>
    <scope>NUCLEOTIDE SEQUENCE [LARGE SCALE GENOMIC DNA]</scope>
</reference>
<feature type="non-terminal residue" evidence="1">
    <location>
        <position position="185"/>
    </location>
</feature>
<proteinExistence type="predicted"/>
<dbReference type="Proteomes" id="UP001642484">
    <property type="component" value="Unassembled WGS sequence"/>
</dbReference>
<comment type="caution">
    <text evidence="1">The sequence shown here is derived from an EMBL/GenBank/DDBJ whole genome shotgun (WGS) entry which is preliminary data.</text>
</comment>
<sequence>MLETCEIFDLAEEGEIDIEESFAEGFEMMVAEDDMVEHFDLTMTDMDDHWTMEDNFTQEIDLVDYKMDYNDLFQNVDFIALKTSKVETFLRDSQGRMIPVEEKVAMTLRCRAADGRPVQLKEIFAVANVKQPLVAMGKWMKKGWMTQNVKSEELYGSFLNFFNMFYMHNLEDLLNYVFYLEKLSL</sequence>
<name>A0ABP0RRM9_9DINO</name>
<keyword evidence="2" id="KW-1185">Reference proteome</keyword>
<evidence type="ECO:0000313" key="2">
    <source>
        <dbReference type="Proteomes" id="UP001642484"/>
    </source>
</evidence>
<protein>
    <submittedName>
        <fullName evidence="1">Uncharacterized protein</fullName>
    </submittedName>
</protein>
<accession>A0ABP0RRM9</accession>
<organism evidence="1 2">
    <name type="scientific">Durusdinium trenchii</name>
    <dbReference type="NCBI Taxonomy" id="1381693"/>
    <lineage>
        <taxon>Eukaryota</taxon>
        <taxon>Sar</taxon>
        <taxon>Alveolata</taxon>
        <taxon>Dinophyceae</taxon>
        <taxon>Suessiales</taxon>
        <taxon>Symbiodiniaceae</taxon>
        <taxon>Durusdinium</taxon>
    </lineage>
</organism>
<evidence type="ECO:0000313" key="1">
    <source>
        <dbReference type="EMBL" id="CAK9102263.1"/>
    </source>
</evidence>
<dbReference type="EMBL" id="CAXAMN010026337">
    <property type="protein sequence ID" value="CAK9102263.1"/>
    <property type="molecule type" value="Genomic_DNA"/>
</dbReference>